<sequence length="165" mass="18508">MQQRRKQFVRKVLIVPEAFERYCADFNAGRFYEAHEHLEEVWQFERGPVRDFYKGLIQAAAACVHLSRGGYPGARRLLATAGGYLAPYRPGPVMGMEVEPLAAWLTFALETLETLGPAGIQRFPLDARPVLVFDPAAQAAEARRWEAWGFDETGEALHMEVTVAA</sequence>
<dbReference type="PANTHER" id="PTHR34796:SF1">
    <property type="entry name" value="EXPRESSED PROTEIN"/>
    <property type="match status" value="1"/>
</dbReference>
<dbReference type="PANTHER" id="PTHR34796">
    <property type="entry name" value="EXPRESSED PROTEIN"/>
    <property type="match status" value="1"/>
</dbReference>
<gene>
    <name evidence="1" type="ORF">O0235_13950</name>
</gene>
<evidence type="ECO:0000313" key="1">
    <source>
        <dbReference type="EMBL" id="WBL35854.1"/>
    </source>
</evidence>
<dbReference type="Proteomes" id="UP001212803">
    <property type="component" value="Chromosome"/>
</dbReference>
<dbReference type="EMBL" id="CP115149">
    <property type="protein sequence ID" value="WBL35854.1"/>
    <property type="molecule type" value="Genomic_DNA"/>
</dbReference>
<dbReference type="InterPro" id="IPR023203">
    <property type="entry name" value="TTHA0068_sf"/>
</dbReference>
<dbReference type="SUPFAM" id="SSF140663">
    <property type="entry name" value="TTHA0068-like"/>
    <property type="match status" value="1"/>
</dbReference>
<proteinExistence type="predicted"/>
<protein>
    <submittedName>
        <fullName evidence="1">DUF309 domain-containing protein</fullName>
    </submittedName>
</protein>
<dbReference type="InterPro" id="IPR005500">
    <property type="entry name" value="DUF309"/>
</dbReference>
<dbReference type="RefSeq" id="WP_270056379.1">
    <property type="nucleotide sequence ID" value="NZ_CP115149.1"/>
</dbReference>
<accession>A0ABY7M743</accession>
<keyword evidence="2" id="KW-1185">Reference proteome</keyword>
<name>A0ABY7M743_9CHLR</name>
<reference evidence="1 2" key="1">
    <citation type="journal article" date="2023" name="ISME J.">
        <title>Thermophilic Dehalococcoidia with unusual traits shed light on an unexpected past.</title>
        <authorList>
            <person name="Palmer M."/>
            <person name="Covington J.K."/>
            <person name="Zhou E.M."/>
            <person name="Thomas S.C."/>
            <person name="Habib N."/>
            <person name="Seymour C.O."/>
            <person name="Lai D."/>
            <person name="Johnston J."/>
            <person name="Hashimi A."/>
            <person name="Jiao J.Y."/>
            <person name="Muok A.R."/>
            <person name="Liu L."/>
            <person name="Xian W.D."/>
            <person name="Zhi X.Y."/>
            <person name="Li M.M."/>
            <person name="Silva L.P."/>
            <person name="Bowen B.P."/>
            <person name="Louie K."/>
            <person name="Briegel A."/>
            <person name="Pett-Ridge J."/>
            <person name="Weber P.K."/>
            <person name="Tocheva E.I."/>
            <person name="Woyke T."/>
            <person name="Northen T.R."/>
            <person name="Mayali X."/>
            <person name="Li W.J."/>
            <person name="Hedlund B.P."/>
        </authorList>
    </citation>
    <scope>NUCLEOTIDE SEQUENCE [LARGE SCALE GENOMIC DNA]</scope>
    <source>
        <strain evidence="1 2">YIM 72310</strain>
    </source>
</reference>
<evidence type="ECO:0000313" key="2">
    <source>
        <dbReference type="Proteomes" id="UP001212803"/>
    </source>
</evidence>
<organism evidence="1 2">
    <name type="scientific">Tepidiforma flava</name>
    <dbReference type="NCBI Taxonomy" id="3004094"/>
    <lineage>
        <taxon>Bacteria</taxon>
        <taxon>Bacillati</taxon>
        <taxon>Chloroflexota</taxon>
        <taxon>Tepidiformia</taxon>
        <taxon>Tepidiformales</taxon>
        <taxon>Tepidiformaceae</taxon>
        <taxon>Tepidiforma</taxon>
    </lineage>
</organism>
<dbReference type="Gene3D" id="1.10.3450.10">
    <property type="entry name" value="TTHA0068-like"/>
    <property type="match status" value="1"/>
</dbReference>
<dbReference type="Pfam" id="PF03745">
    <property type="entry name" value="DUF309"/>
    <property type="match status" value="1"/>
</dbReference>